<dbReference type="Proteomes" id="UP000618460">
    <property type="component" value="Unassembled WGS sequence"/>
</dbReference>
<keyword evidence="2" id="KW-0547">Nucleotide-binding</keyword>
<feature type="coiled-coil region" evidence="4">
    <location>
        <begin position="37"/>
        <end position="64"/>
    </location>
</feature>
<sequence length="254" mass="29396">MTTTLLIEHMTKQLKTPTIAQHYKSLAREAEDRNLSYEEYLLALLELEAQTREENQRQRRLKQASFPVQKTLDSYDFSLMPSLNKNKFLTLSKGEFVDKKENIIFLGSSGTGKSHLATGLGIEMIQNGYKVKFITASELVEELLMAKEEHKLTSVDKKWLKFDVIIVDELGYVPFSKIGAELLFQFFSGRYERASVIITTNLEFSEWTKLFGDDKMTAALLDRLTHRSHIHLLNGESYRFRQSMKQNEEDNLAR</sequence>
<dbReference type="InterPro" id="IPR003593">
    <property type="entry name" value="AAA+_ATPase"/>
</dbReference>
<dbReference type="InterPro" id="IPR047661">
    <property type="entry name" value="IstB"/>
</dbReference>
<dbReference type="PANTHER" id="PTHR30050:SF4">
    <property type="entry name" value="ATP-BINDING PROTEIN RV3427C IN INSERTION SEQUENCE-RELATED"/>
    <property type="match status" value="1"/>
</dbReference>
<evidence type="ECO:0000313" key="6">
    <source>
        <dbReference type="EMBL" id="GGM43675.1"/>
    </source>
</evidence>
<evidence type="ECO:0000259" key="5">
    <source>
        <dbReference type="SMART" id="SM00382"/>
    </source>
</evidence>
<evidence type="ECO:0000256" key="1">
    <source>
        <dbReference type="ARBA" id="ARBA00008059"/>
    </source>
</evidence>
<dbReference type="InterPro" id="IPR027417">
    <property type="entry name" value="P-loop_NTPase"/>
</dbReference>
<evidence type="ECO:0000256" key="2">
    <source>
        <dbReference type="ARBA" id="ARBA00022741"/>
    </source>
</evidence>
<dbReference type="SUPFAM" id="SSF52540">
    <property type="entry name" value="P-loop containing nucleoside triphosphate hydrolases"/>
    <property type="match status" value="1"/>
</dbReference>
<keyword evidence="7" id="KW-1185">Reference proteome</keyword>
<keyword evidence="4" id="KW-0175">Coiled coil</keyword>
<comment type="caution">
    <text evidence="6">The sequence shown here is derived from an EMBL/GenBank/DDBJ whole genome shotgun (WGS) entry which is preliminary data.</text>
</comment>
<dbReference type="GO" id="GO:0005524">
    <property type="term" value="F:ATP binding"/>
    <property type="evidence" value="ECO:0007669"/>
    <property type="project" value="UniProtKB-KW"/>
</dbReference>
<organism evidence="6 7">
    <name type="scientific">Paraliobacillus quinghaiensis</name>
    <dbReference type="NCBI Taxonomy" id="470815"/>
    <lineage>
        <taxon>Bacteria</taxon>
        <taxon>Bacillati</taxon>
        <taxon>Bacillota</taxon>
        <taxon>Bacilli</taxon>
        <taxon>Bacillales</taxon>
        <taxon>Bacillaceae</taxon>
        <taxon>Paraliobacillus</taxon>
    </lineage>
</organism>
<dbReference type="PIRSF" id="PIRSF003073">
    <property type="entry name" value="DNAC_TnpB_IstB"/>
    <property type="match status" value="1"/>
</dbReference>
<evidence type="ECO:0000256" key="4">
    <source>
        <dbReference type="SAM" id="Coils"/>
    </source>
</evidence>
<accession>A0A917WZQ5</accession>
<dbReference type="SMART" id="SM00382">
    <property type="entry name" value="AAA"/>
    <property type="match status" value="1"/>
</dbReference>
<dbReference type="PANTHER" id="PTHR30050">
    <property type="entry name" value="CHROMOSOMAL REPLICATION INITIATOR PROTEIN DNAA"/>
    <property type="match status" value="1"/>
</dbReference>
<dbReference type="OrthoDB" id="2052561at2"/>
<evidence type="ECO:0000256" key="3">
    <source>
        <dbReference type="ARBA" id="ARBA00022840"/>
    </source>
</evidence>
<dbReference type="Gene3D" id="3.40.50.300">
    <property type="entry name" value="P-loop containing nucleotide triphosphate hydrolases"/>
    <property type="match status" value="1"/>
</dbReference>
<dbReference type="CDD" id="cd00009">
    <property type="entry name" value="AAA"/>
    <property type="match status" value="1"/>
</dbReference>
<dbReference type="InterPro" id="IPR028350">
    <property type="entry name" value="DNAC/IstB-like"/>
</dbReference>
<reference evidence="6" key="1">
    <citation type="journal article" date="2014" name="Int. J. Syst. Evol. Microbiol.">
        <title>Complete genome sequence of Corynebacterium casei LMG S-19264T (=DSM 44701T), isolated from a smear-ripened cheese.</title>
        <authorList>
            <consortium name="US DOE Joint Genome Institute (JGI-PGF)"/>
            <person name="Walter F."/>
            <person name="Albersmeier A."/>
            <person name="Kalinowski J."/>
            <person name="Ruckert C."/>
        </authorList>
    </citation>
    <scope>NUCLEOTIDE SEQUENCE</scope>
    <source>
        <strain evidence="6">CGMCC 1.6333</strain>
    </source>
</reference>
<gene>
    <name evidence="6" type="primary">istB</name>
    <name evidence="6" type="ORF">GCM10011351_32090</name>
</gene>
<dbReference type="AlphaFoldDB" id="A0A917WZQ5"/>
<dbReference type="Pfam" id="PF01695">
    <property type="entry name" value="IstB_IS21"/>
    <property type="match status" value="1"/>
</dbReference>
<dbReference type="NCBIfam" id="NF038214">
    <property type="entry name" value="IS21_help_AAA"/>
    <property type="match status" value="1"/>
</dbReference>
<reference evidence="6" key="2">
    <citation type="submission" date="2020-09" db="EMBL/GenBank/DDBJ databases">
        <authorList>
            <person name="Sun Q."/>
            <person name="Zhou Y."/>
        </authorList>
    </citation>
    <scope>NUCLEOTIDE SEQUENCE</scope>
    <source>
        <strain evidence="6">CGMCC 1.6333</strain>
    </source>
</reference>
<dbReference type="RefSeq" id="WP_117157354.1">
    <property type="nucleotide sequence ID" value="NZ_BMLG01000043.1"/>
</dbReference>
<name>A0A917WZQ5_9BACI</name>
<protein>
    <submittedName>
        <fullName evidence="6">ATPase AAA</fullName>
    </submittedName>
</protein>
<proteinExistence type="inferred from homology"/>
<feature type="domain" description="AAA+ ATPase" evidence="5">
    <location>
        <begin position="99"/>
        <end position="234"/>
    </location>
</feature>
<dbReference type="InterPro" id="IPR002611">
    <property type="entry name" value="IstB_ATP-bd"/>
</dbReference>
<dbReference type="EMBL" id="BMLG01000043">
    <property type="protein sequence ID" value="GGM43675.1"/>
    <property type="molecule type" value="Genomic_DNA"/>
</dbReference>
<keyword evidence="3" id="KW-0067">ATP-binding</keyword>
<comment type="similarity">
    <text evidence="1">Belongs to the IS21/IS1162 putative ATP-binding protein family.</text>
</comment>
<evidence type="ECO:0000313" key="7">
    <source>
        <dbReference type="Proteomes" id="UP000618460"/>
    </source>
</evidence>
<dbReference type="GO" id="GO:0006260">
    <property type="term" value="P:DNA replication"/>
    <property type="evidence" value="ECO:0007669"/>
    <property type="project" value="TreeGrafter"/>
</dbReference>